<dbReference type="NCBIfam" id="TIGR01730">
    <property type="entry name" value="RND_mfp"/>
    <property type="match status" value="1"/>
</dbReference>
<keyword evidence="3" id="KW-0813">Transport</keyword>
<comment type="subcellular location">
    <subcellularLocation>
        <location evidence="1">Cell envelope</location>
    </subcellularLocation>
</comment>
<dbReference type="EMBL" id="LCYG01000084">
    <property type="protein sequence ID" value="KLK90456.1"/>
    <property type="molecule type" value="Genomic_DNA"/>
</dbReference>
<evidence type="ECO:0000259" key="8">
    <source>
        <dbReference type="Pfam" id="PF25967"/>
    </source>
</evidence>
<keyword evidence="4" id="KW-0175">Coiled coil</keyword>
<feature type="chain" id="PRO_5002593117" evidence="5">
    <location>
        <begin position="23"/>
        <end position="363"/>
    </location>
</feature>
<evidence type="ECO:0000256" key="2">
    <source>
        <dbReference type="ARBA" id="ARBA00009477"/>
    </source>
</evidence>
<dbReference type="Gene3D" id="2.40.420.20">
    <property type="match status" value="1"/>
</dbReference>
<organism evidence="9 10">
    <name type="scientific">Microvirga vignae</name>
    <dbReference type="NCBI Taxonomy" id="1225564"/>
    <lineage>
        <taxon>Bacteria</taxon>
        <taxon>Pseudomonadati</taxon>
        <taxon>Pseudomonadota</taxon>
        <taxon>Alphaproteobacteria</taxon>
        <taxon>Hyphomicrobiales</taxon>
        <taxon>Methylobacteriaceae</taxon>
        <taxon>Microvirga</taxon>
    </lineage>
</organism>
<feature type="coiled-coil region" evidence="4">
    <location>
        <begin position="96"/>
        <end position="123"/>
    </location>
</feature>
<feature type="domain" description="CusB-like beta-barrel" evidence="7">
    <location>
        <begin position="211"/>
        <end position="282"/>
    </location>
</feature>
<keyword evidence="10" id="KW-1185">Reference proteome</keyword>
<dbReference type="InterPro" id="IPR058625">
    <property type="entry name" value="MdtA-like_BSH"/>
</dbReference>
<dbReference type="PANTHER" id="PTHR30469">
    <property type="entry name" value="MULTIDRUG RESISTANCE PROTEIN MDTA"/>
    <property type="match status" value="1"/>
</dbReference>
<dbReference type="GO" id="GO:0015562">
    <property type="term" value="F:efflux transmembrane transporter activity"/>
    <property type="evidence" value="ECO:0007669"/>
    <property type="project" value="TreeGrafter"/>
</dbReference>
<evidence type="ECO:0000259" key="7">
    <source>
        <dbReference type="Pfam" id="PF25954"/>
    </source>
</evidence>
<dbReference type="Pfam" id="PF25967">
    <property type="entry name" value="RND-MFP_C"/>
    <property type="match status" value="1"/>
</dbReference>
<sequence length="363" mass="39116">MEVNAMPASLPMLILGIALTLAACEAKPQETAKLDRPVLVQSVAFEPRAPERTFVATIRPRVESDLGFRVPGKVARRLVTVGDMVKVGQPLAVLDATDLRLQREQAEAELKAASAAFQQAEAELQRIVTLRRQGWSTTATFDRQTAVTEEARGRLTRAERALLLAENALSYATLVADIEGVVTATQIEPGQVVSTDKVAIRITRLSEKEAVIAVPEAQIAAVRTGVASLSLWSNPDKHYQVTLREFSPSADPATRTYLARFSIPAADEPVQFGMTATVTIGETAAAEVVRLPLSSLHNQGGGPAVWVIGADGRPVLRPVTVAAYQSRDVLITQGLRDGDHVVILGAQKLDPGQRIRIVEALQF</sequence>
<accession>A0A0H1R6L3</accession>
<dbReference type="Pfam" id="PF25917">
    <property type="entry name" value="BSH_RND"/>
    <property type="match status" value="1"/>
</dbReference>
<dbReference type="PATRIC" id="fig|1225564.3.peg.6694"/>
<evidence type="ECO:0000313" key="10">
    <source>
        <dbReference type="Proteomes" id="UP000035489"/>
    </source>
</evidence>
<evidence type="ECO:0000256" key="1">
    <source>
        <dbReference type="ARBA" id="ARBA00004196"/>
    </source>
</evidence>
<dbReference type="Pfam" id="PF25954">
    <property type="entry name" value="Beta-barrel_RND_2"/>
    <property type="match status" value="1"/>
</dbReference>
<gene>
    <name evidence="9" type="ORF">AA309_25620</name>
</gene>
<feature type="domain" description="Multidrug resistance protein MdtA-like C-terminal permuted SH3" evidence="8">
    <location>
        <begin position="288"/>
        <end position="348"/>
    </location>
</feature>
<feature type="domain" description="Multidrug resistance protein MdtA-like barrel-sandwich hybrid" evidence="6">
    <location>
        <begin position="65"/>
        <end position="200"/>
    </location>
</feature>
<name>A0A0H1R6L3_9HYPH</name>
<dbReference type="InterPro" id="IPR058792">
    <property type="entry name" value="Beta-barrel_RND_2"/>
</dbReference>
<evidence type="ECO:0000259" key="6">
    <source>
        <dbReference type="Pfam" id="PF25917"/>
    </source>
</evidence>
<evidence type="ECO:0000313" key="9">
    <source>
        <dbReference type="EMBL" id="KLK90456.1"/>
    </source>
</evidence>
<dbReference type="AlphaFoldDB" id="A0A0H1R6L3"/>
<reference evidence="9 10" key="1">
    <citation type="submission" date="2015-05" db="EMBL/GenBank/DDBJ databases">
        <title>Draft genome sequence of Microvirga vignae strain BR3299, a novel nitrogen fixing bacteria isolated from Brazil semi-aired region.</title>
        <authorList>
            <person name="Zilli J.E."/>
            <person name="Passos S.R."/>
            <person name="Leite J."/>
            <person name="Baldani J.I."/>
            <person name="Xavier G.R."/>
            <person name="Rumjaneck N.G."/>
            <person name="Simoes-Araujo J.L."/>
        </authorList>
    </citation>
    <scope>NUCLEOTIDE SEQUENCE [LARGE SCALE GENOMIC DNA]</scope>
    <source>
        <strain evidence="9 10">BR3299</strain>
    </source>
</reference>
<dbReference type="STRING" id="1225564.AA309_25620"/>
<evidence type="ECO:0000256" key="4">
    <source>
        <dbReference type="SAM" id="Coils"/>
    </source>
</evidence>
<dbReference type="Gene3D" id="2.40.30.170">
    <property type="match status" value="1"/>
</dbReference>
<dbReference type="Gene3D" id="2.40.50.100">
    <property type="match status" value="1"/>
</dbReference>
<proteinExistence type="inferred from homology"/>
<evidence type="ECO:0000256" key="3">
    <source>
        <dbReference type="ARBA" id="ARBA00022448"/>
    </source>
</evidence>
<evidence type="ECO:0000256" key="5">
    <source>
        <dbReference type="SAM" id="SignalP"/>
    </source>
</evidence>
<dbReference type="GO" id="GO:1990281">
    <property type="term" value="C:efflux pump complex"/>
    <property type="evidence" value="ECO:0007669"/>
    <property type="project" value="TreeGrafter"/>
</dbReference>
<comment type="similarity">
    <text evidence="2">Belongs to the membrane fusion protein (MFP) (TC 8.A.1) family.</text>
</comment>
<keyword evidence="5" id="KW-0732">Signal</keyword>
<feature type="signal peptide" evidence="5">
    <location>
        <begin position="1"/>
        <end position="22"/>
    </location>
</feature>
<dbReference type="SUPFAM" id="SSF111369">
    <property type="entry name" value="HlyD-like secretion proteins"/>
    <property type="match status" value="1"/>
</dbReference>
<comment type="caution">
    <text evidence="9">The sequence shown here is derived from an EMBL/GenBank/DDBJ whole genome shotgun (WGS) entry which is preliminary data.</text>
</comment>
<protein>
    <submittedName>
        <fullName evidence="9">Multidrug transporter</fullName>
    </submittedName>
</protein>
<dbReference type="Proteomes" id="UP000035489">
    <property type="component" value="Unassembled WGS sequence"/>
</dbReference>
<dbReference type="InterPro" id="IPR058627">
    <property type="entry name" value="MdtA-like_C"/>
</dbReference>
<dbReference type="Gene3D" id="1.10.287.470">
    <property type="entry name" value="Helix hairpin bin"/>
    <property type="match status" value="1"/>
</dbReference>
<dbReference type="InterPro" id="IPR006143">
    <property type="entry name" value="RND_pump_MFP"/>
</dbReference>
<dbReference type="PANTHER" id="PTHR30469:SF18">
    <property type="entry name" value="RESISTANCE-NODULATION-CELL DIVISION (RND) EFFLUX MEMBRANE FUSION PROTEIN-RELATED"/>
    <property type="match status" value="1"/>
</dbReference>